<accession>A0A2N5CA05</accession>
<gene>
    <name evidence="1" type="ORF">CYJ10_19385</name>
</gene>
<sequence length="77" mass="8283">MTKPITSRKAAIAYNDIDALAQKVDGFDGSHYFDQQGEVETAEAAQRWPLLARVMGLPSTPRHAAAPSLRASQDDGA</sequence>
<evidence type="ECO:0000313" key="2">
    <source>
        <dbReference type="Proteomes" id="UP000234341"/>
    </source>
</evidence>
<name>A0A2N5CA05_9BURK</name>
<evidence type="ECO:0008006" key="3">
    <source>
        <dbReference type="Google" id="ProtNLM"/>
    </source>
</evidence>
<reference evidence="1 2" key="1">
    <citation type="submission" date="2017-12" db="EMBL/GenBank/DDBJ databases">
        <title>Genome sequence of the active heterotrophic nitrifier-denitrifier, Cupriavidus pauculus UM1.</title>
        <authorList>
            <person name="Putonti C."/>
            <person name="Castignetti D."/>
        </authorList>
    </citation>
    <scope>NUCLEOTIDE SEQUENCE [LARGE SCALE GENOMIC DNA]</scope>
    <source>
        <strain evidence="1 2">UM1</strain>
    </source>
</reference>
<comment type="caution">
    <text evidence="1">The sequence shown here is derived from an EMBL/GenBank/DDBJ whole genome shotgun (WGS) entry which is preliminary data.</text>
</comment>
<evidence type="ECO:0000313" key="1">
    <source>
        <dbReference type="EMBL" id="PLP99055.1"/>
    </source>
</evidence>
<dbReference type="Proteomes" id="UP000234341">
    <property type="component" value="Unassembled WGS sequence"/>
</dbReference>
<dbReference type="InterPro" id="IPR024487">
    <property type="entry name" value="CBP_BcsR"/>
</dbReference>
<dbReference type="AlphaFoldDB" id="A0A2N5CA05"/>
<proteinExistence type="predicted"/>
<organism evidence="1 2">
    <name type="scientific">Cupriavidus pauculus</name>
    <dbReference type="NCBI Taxonomy" id="82633"/>
    <lineage>
        <taxon>Bacteria</taxon>
        <taxon>Pseudomonadati</taxon>
        <taxon>Pseudomonadota</taxon>
        <taxon>Betaproteobacteria</taxon>
        <taxon>Burkholderiales</taxon>
        <taxon>Burkholderiaceae</taxon>
        <taxon>Cupriavidus</taxon>
    </lineage>
</organism>
<dbReference type="STRING" id="82633.GCA_000974605_00679"/>
<dbReference type="EMBL" id="PJRP01000009">
    <property type="protein sequence ID" value="PLP99055.1"/>
    <property type="molecule type" value="Genomic_DNA"/>
</dbReference>
<dbReference type="OrthoDB" id="9111917at2"/>
<dbReference type="Pfam" id="PF10945">
    <property type="entry name" value="CBP_BcsR"/>
    <property type="match status" value="1"/>
</dbReference>
<protein>
    <recommendedName>
        <fullName evidence="3">Cellulose biosynthesis protein BcsR</fullName>
    </recommendedName>
</protein>